<feature type="chain" id="PRO_5036383938" description="SH3b domain-containing protein" evidence="2">
    <location>
        <begin position="23"/>
        <end position="439"/>
    </location>
</feature>
<reference evidence="3" key="1">
    <citation type="submission" date="2019-04" db="EMBL/GenBank/DDBJ databases">
        <authorList>
            <consortium name="Science for Life Laboratories"/>
        </authorList>
    </citation>
    <scope>NUCLEOTIDE SEQUENCE</scope>
    <source>
        <strain evidence="3">MBLW1</strain>
    </source>
</reference>
<evidence type="ECO:0000313" key="4">
    <source>
        <dbReference type="Proteomes" id="UP000464378"/>
    </source>
</evidence>
<feature type="compositionally biased region" description="Low complexity" evidence="1">
    <location>
        <begin position="334"/>
        <end position="351"/>
    </location>
</feature>
<dbReference type="InParanoid" id="A0A6C2YSC6"/>
<dbReference type="Proteomes" id="UP000464378">
    <property type="component" value="Chromosome"/>
</dbReference>
<evidence type="ECO:0000256" key="1">
    <source>
        <dbReference type="SAM" id="MobiDB-lite"/>
    </source>
</evidence>
<accession>A0A6C2YSC6</accession>
<evidence type="ECO:0008006" key="5">
    <source>
        <dbReference type="Google" id="ProtNLM"/>
    </source>
</evidence>
<dbReference type="EMBL" id="LR586016">
    <property type="protein sequence ID" value="VIP04578.1"/>
    <property type="molecule type" value="Genomic_DNA"/>
</dbReference>
<sequence>MIRTRIGIVIVGVTLALGRALAADPASPPSNPVFASIASVEVPVRCGPTDKYAVASYLRRGDRVQIHHIDGDYLAITPPTGSVSWVNHRFLSEMMNEQAGRANAILLQDRVEIRIGCVVTGLPLPVKQLNLPRGTIVEIIGPKVIADNSTWYPIVPPAGEYRYILRTSVGSPQPGESVAARVDRDAGNYSGNGSASPIGRPVSEVPTPQAPASNHPLWLRAEQLEASGDYAAAQQTYAQLAQELQRTNGDYELSVICYNRINRLQQSSQASAASMSQPMTSPFTTTSNPGQSMPVEPIPTRTTSLPNAIPATTSANPNPNAMPVARTAANPLRNSTNPAPSATNNPPAASSESTTSGGVARLQSSGEGLLRRCGFSIDGRAAYVLESYDARYRLYVTAQPGVNLESYLNREVELIGSVSYRGDIRGGNFMSVSRVNLVR</sequence>
<organism evidence="3">
    <name type="scientific">Tuwongella immobilis</name>
    <dbReference type="NCBI Taxonomy" id="692036"/>
    <lineage>
        <taxon>Bacteria</taxon>
        <taxon>Pseudomonadati</taxon>
        <taxon>Planctomycetota</taxon>
        <taxon>Planctomycetia</taxon>
        <taxon>Gemmatales</taxon>
        <taxon>Gemmataceae</taxon>
        <taxon>Tuwongella</taxon>
    </lineage>
</organism>
<feature type="region of interest" description="Disordered" evidence="1">
    <location>
        <begin position="184"/>
        <end position="212"/>
    </location>
</feature>
<dbReference type="KEGG" id="tim:GMBLW1_46150"/>
<protein>
    <recommendedName>
        <fullName evidence="5">SH3b domain-containing protein</fullName>
    </recommendedName>
</protein>
<gene>
    <name evidence="3" type="ORF">GMBLW1_46150</name>
</gene>
<name>A0A6C2YSC6_9BACT</name>
<keyword evidence="2" id="KW-0732">Signal</keyword>
<evidence type="ECO:0000256" key="2">
    <source>
        <dbReference type="SAM" id="SignalP"/>
    </source>
</evidence>
<keyword evidence="4" id="KW-1185">Reference proteome</keyword>
<dbReference type="AlphaFoldDB" id="A0A6C2YSC6"/>
<dbReference type="RefSeq" id="WP_162659646.1">
    <property type="nucleotide sequence ID" value="NZ_LR593887.1"/>
</dbReference>
<evidence type="ECO:0000313" key="3">
    <source>
        <dbReference type="EMBL" id="VIP04578.1"/>
    </source>
</evidence>
<feature type="compositionally biased region" description="Polar residues" evidence="1">
    <location>
        <begin position="278"/>
        <end position="291"/>
    </location>
</feature>
<dbReference type="EMBL" id="LR593887">
    <property type="protein sequence ID" value="VTS06517.1"/>
    <property type="molecule type" value="Genomic_DNA"/>
</dbReference>
<proteinExistence type="predicted"/>
<feature type="compositionally biased region" description="Polar residues" evidence="1">
    <location>
        <begin position="352"/>
        <end position="362"/>
    </location>
</feature>
<feature type="signal peptide" evidence="2">
    <location>
        <begin position="1"/>
        <end position="22"/>
    </location>
</feature>
<feature type="region of interest" description="Disordered" evidence="1">
    <location>
        <begin position="330"/>
        <end position="362"/>
    </location>
</feature>
<feature type="region of interest" description="Disordered" evidence="1">
    <location>
        <begin position="269"/>
        <end position="295"/>
    </location>
</feature>